<accession>A0A1Y8EM41</accession>
<dbReference type="Bgee" id="ENSG00000205133">
    <property type="expression patterns" value="Expressed in epithelial cell of pancreas and 189 other cell types or tissues"/>
</dbReference>
<organism evidence="1 2">
    <name type="scientific">Homo sapiens</name>
    <name type="common">Human</name>
    <dbReference type="NCBI Taxonomy" id="9606"/>
    <lineage>
        <taxon>Eukaryota</taxon>
        <taxon>Metazoa</taxon>
        <taxon>Chordata</taxon>
        <taxon>Craniata</taxon>
        <taxon>Vertebrata</taxon>
        <taxon>Euteleostomi</taxon>
        <taxon>Mammalia</taxon>
        <taxon>Eutheria</taxon>
        <taxon>Euarchontoglires</taxon>
        <taxon>Primates</taxon>
        <taxon>Haplorrhini</taxon>
        <taxon>Catarrhini</taxon>
        <taxon>Hominidae</taxon>
        <taxon>Homo</taxon>
    </lineage>
</organism>
<dbReference type="ExpressionAtlas" id="A0A1Y8EM41">
    <property type="expression patterns" value="baseline and differential"/>
</dbReference>
<dbReference type="Ensembl" id="ENST00000522903.5">
    <property type="protein sequence ID" value="ENSP00000429302.1"/>
    <property type="gene ID" value="ENSG00000205133.12"/>
</dbReference>
<dbReference type="Antibodypedia" id="77803">
    <property type="antibodies" value="2 antibodies from 2 providers"/>
</dbReference>
<feature type="non-terminal residue" evidence="1">
    <location>
        <position position="7"/>
    </location>
</feature>
<name>A0A1Y8EM41_HUMAN</name>
<reference evidence="1" key="5">
    <citation type="submission" date="2025-09" db="UniProtKB">
        <authorList>
            <consortium name="Ensembl"/>
        </authorList>
    </citation>
    <scope>IDENTIFICATION</scope>
</reference>
<reference evidence="1 2" key="3">
    <citation type="journal article" date="2006" name="Nature">
        <title>DNA sequence and analysis of human chromosome 8.</title>
        <authorList>
            <person name="Nusbaum C."/>
            <person name="Mikkelsen T.S."/>
            <person name="Zody M.C."/>
            <person name="Asakawa S."/>
            <person name="Taudien S."/>
            <person name="Garber M."/>
            <person name="Kodira C.D."/>
            <person name="Schueler M.G."/>
            <person name="Shimizu A."/>
            <person name="Whittaker C.A."/>
            <person name="Chang J.L."/>
            <person name="Cuomo C.A."/>
            <person name="Dewar K."/>
            <person name="FitzGerald M.G."/>
            <person name="Yang X."/>
            <person name="Allen N.R."/>
            <person name="Anderson S."/>
            <person name="Asakawa T."/>
            <person name="Blechschmidt K."/>
            <person name="Bloom T."/>
            <person name="Borowsky M.L."/>
            <person name="Butler J."/>
            <person name="Cook A."/>
            <person name="Corum B."/>
            <person name="DeArellano K."/>
            <person name="DeCaprio D."/>
            <person name="Dooley K.T."/>
            <person name="Dorris L.III."/>
            <person name="Engels R."/>
            <person name="Glockner G."/>
            <person name="Hafez N."/>
            <person name="Hagopian D.S."/>
            <person name="Hall J.L."/>
            <person name="Ishikawa S.K."/>
            <person name="Jaffe D.B."/>
            <person name="Kamat A."/>
            <person name="Kudoh J."/>
            <person name="Lehmann R."/>
            <person name="Lokitsang T."/>
            <person name="Macdonald P."/>
            <person name="Major J.E."/>
            <person name="Matthews C.D."/>
            <person name="Mauceli E."/>
            <person name="Menzel U."/>
            <person name="Mihalev A.H."/>
            <person name="Minoshima S."/>
            <person name="Murayama Y."/>
            <person name="Naylor J.W."/>
            <person name="Nicol R."/>
            <person name="Nguyen C."/>
            <person name="O'Leary S.B."/>
            <person name="O'Neill K."/>
            <person name="Parker S.C."/>
            <person name="Polley A."/>
            <person name="Raymond C.K."/>
            <person name="Reichwald K."/>
            <person name="Rodriguez J."/>
            <person name="Sasaki T."/>
            <person name="Schilhabel M."/>
            <person name="Siddiqui R."/>
            <person name="Smith C.L."/>
            <person name="Sneddon T.P."/>
            <person name="Talamas J.A."/>
            <person name="Tenzin P."/>
            <person name="Topham K."/>
            <person name="Venkataraman V."/>
            <person name="Wen G."/>
            <person name="Yamazaki S."/>
            <person name="Young S.K."/>
            <person name="Zeng Q."/>
            <person name="Zimmer A.R."/>
            <person name="Rosenthal A."/>
            <person name="Birren B.W."/>
            <person name="Platzer M."/>
            <person name="Shimizu N."/>
            <person name="Lander E.S."/>
        </authorList>
    </citation>
    <scope>NUCLEOTIDE SEQUENCE [LARGE SCALE GENOMIC DNA]</scope>
</reference>
<sequence length="7" mass="748">MGRKDAA</sequence>
<evidence type="ECO:0000313" key="1">
    <source>
        <dbReference type="Ensembl" id="ENSP00000429302.1"/>
    </source>
</evidence>
<reference evidence="1 2" key="2">
    <citation type="journal article" date="2004" name="Nature">
        <title>Finishing the euchromatic sequence of the human genome.</title>
        <authorList>
            <consortium name="International Human Genome Sequencing Consortium"/>
        </authorList>
    </citation>
    <scope>NUCLEOTIDE SEQUENCE [LARGE SCALE GENOMIC DNA]</scope>
</reference>
<dbReference type="ChiTaRS" id="TRIQK">
    <property type="organism name" value="human"/>
</dbReference>
<dbReference type="EMBL" id="AC117834">
    <property type="status" value="NOT_ANNOTATED_CDS"/>
    <property type="molecule type" value="Genomic_DNA"/>
</dbReference>
<dbReference type="EMBL" id="AC027242">
    <property type="status" value="NOT_ANNOTATED_CDS"/>
    <property type="molecule type" value="Genomic_DNA"/>
</dbReference>
<dbReference type="OpenTargets" id="ENSG00000205133"/>
<dbReference type="GeneTree" id="ENSGT00390000017350"/>
<evidence type="ECO:0000313" key="2">
    <source>
        <dbReference type="Proteomes" id="UP000005640"/>
    </source>
</evidence>
<reference evidence="1" key="4">
    <citation type="submission" date="2025-08" db="UniProtKB">
        <authorList>
            <consortium name="Ensembl"/>
        </authorList>
    </citation>
    <scope>IDENTIFICATION</scope>
</reference>
<reference evidence="1 2" key="1">
    <citation type="journal article" date="2001" name="Nature">
        <title>Initial sequencing and analysis of the human genome.</title>
        <authorList>
            <consortium name="International Human Genome Sequencing Consortium"/>
            <person name="Lander E.S."/>
            <person name="Linton L.M."/>
            <person name="Birren B."/>
            <person name="Nusbaum C."/>
            <person name="Zody M.C."/>
            <person name="Baldwin J."/>
            <person name="Devon K."/>
            <person name="Dewar K."/>
            <person name="Doyle M."/>
            <person name="FitzHugh W."/>
            <person name="Funke R."/>
            <person name="Gage D."/>
            <person name="Harris K."/>
            <person name="Heaford A."/>
            <person name="Howland J."/>
            <person name="Kann L."/>
            <person name="Lehoczky J."/>
            <person name="LeVine R."/>
            <person name="McEwan P."/>
            <person name="McKernan K."/>
            <person name="Meldrim J."/>
            <person name="Mesirov J.P."/>
            <person name="Miranda C."/>
            <person name="Morris W."/>
            <person name="Naylor J."/>
            <person name="Raymond C."/>
            <person name="Rosetti M."/>
            <person name="Santos R."/>
            <person name="Sheridan A."/>
            <person name="Sougnez C."/>
            <person name="Stange-Thomann N."/>
            <person name="Stojanovic N."/>
            <person name="Subramanian A."/>
            <person name="Wyman D."/>
            <person name="Rogers J."/>
            <person name="Sulston J."/>
            <person name="Ainscough R."/>
            <person name="Beck S."/>
            <person name="Bentley D."/>
            <person name="Burton J."/>
            <person name="Clee C."/>
            <person name="Carter N."/>
            <person name="Coulson A."/>
            <person name="Deadman R."/>
            <person name="Deloukas P."/>
            <person name="Dunham A."/>
            <person name="Dunham I."/>
            <person name="Durbin R."/>
            <person name="French L."/>
            <person name="Grafham D."/>
            <person name="Gregory S."/>
            <person name="Hubbard T."/>
            <person name="Humphray S."/>
            <person name="Hunt A."/>
            <person name="Jones M."/>
            <person name="Lloyd C."/>
            <person name="McMurray A."/>
            <person name="Matthews L."/>
            <person name="Mercer S."/>
            <person name="Milne S."/>
            <person name="Mullikin J.C."/>
            <person name="Mungall A."/>
            <person name="Plumb R."/>
            <person name="Ross M."/>
            <person name="Shownkeen R."/>
            <person name="Sims S."/>
            <person name="Waterston R.H."/>
            <person name="Wilson R.K."/>
            <person name="Hillier L.W."/>
            <person name="McPherson J.D."/>
            <person name="Marra M.A."/>
            <person name="Mardis E.R."/>
            <person name="Fulton L.A."/>
            <person name="Chinwalla A.T."/>
            <person name="Pepin K.H."/>
            <person name="Gish W.R."/>
            <person name="Chissoe S.L."/>
            <person name="Wendl M.C."/>
            <person name="Delehaunty K.D."/>
            <person name="Miner T.L."/>
            <person name="Delehaunty A."/>
            <person name="Kramer J.B."/>
            <person name="Cook L.L."/>
            <person name="Fulton R.S."/>
            <person name="Johnson D.L."/>
            <person name="Minx P.J."/>
            <person name="Clifton S.W."/>
            <person name="Hawkins T."/>
            <person name="Branscomb E."/>
            <person name="Predki P."/>
            <person name="Richardson P."/>
            <person name="Wenning S."/>
            <person name="Slezak T."/>
            <person name="Doggett N."/>
            <person name="Cheng J.F."/>
            <person name="Olsen A."/>
            <person name="Lucas S."/>
            <person name="Elkin C."/>
            <person name="Uberbacher E."/>
            <person name="Frazier M."/>
            <person name="Gibbs R.A."/>
            <person name="Muzny D.M."/>
            <person name="Scherer S.E."/>
            <person name="Bouck J.B."/>
            <person name="Sodergren E.J."/>
            <person name="Worley K.C."/>
            <person name="Rives C.M."/>
            <person name="Gorrell J.H."/>
            <person name="Metzker M.L."/>
            <person name="Naylor S.L."/>
            <person name="Kucherlapati R.S."/>
            <person name="Nelson D.L."/>
            <person name="Weinstock G.M."/>
            <person name="Sakaki Y."/>
            <person name="Fujiyama A."/>
            <person name="Hattori M."/>
            <person name="Yada T."/>
            <person name="Toyoda A."/>
            <person name="Itoh T."/>
            <person name="Kawagoe C."/>
            <person name="Watanabe H."/>
            <person name="Totoki Y."/>
            <person name="Taylor T."/>
            <person name="Weissenbach J."/>
            <person name="Heilig R."/>
            <person name="Saurin W."/>
            <person name="Artiguenave F."/>
            <person name="Brottier P."/>
            <person name="Bruls T."/>
            <person name="Pelletier E."/>
            <person name="Robert C."/>
            <person name="Wincker P."/>
            <person name="Smith D.R."/>
            <person name="Doucette-Stamm L."/>
            <person name="Rubenfield M."/>
            <person name="Weinstock K."/>
            <person name="Lee H.M."/>
            <person name="Dubois J."/>
            <person name="Rosenthal A."/>
            <person name="Platzer M."/>
            <person name="Nyakatura G."/>
            <person name="Taudien S."/>
            <person name="Rump A."/>
            <person name="Yang H."/>
            <person name="Yu J."/>
            <person name="Wang J."/>
            <person name="Huang G."/>
            <person name="Gu J."/>
            <person name="Hood L."/>
            <person name="Rowen L."/>
            <person name="Madan A."/>
            <person name="Qin S."/>
            <person name="Davis R.W."/>
            <person name="Federspiel N.A."/>
            <person name="Abola A.P."/>
            <person name="Proctor M.J."/>
            <person name="Myers R.M."/>
            <person name="Schmutz J."/>
            <person name="Dickson M."/>
            <person name="Grimwood J."/>
            <person name="Cox D.R."/>
            <person name="Olson M.V."/>
            <person name="Kaul R."/>
            <person name="Raymond C."/>
            <person name="Shimizu N."/>
            <person name="Kawasaki K."/>
            <person name="Minoshima S."/>
            <person name="Evans G.A."/>
            <person name="Athanasiou M."/>
            <person name="Schultz R."/>
            <person name="Roe B.A."/>
            <person name="Chen F."/>
            <person name="Pan H."/>
            <person name="Ramser J."/>
            <person name="Lehrach H."/>
            <person name="Reinhardt R."/>
            <person name="McCombie W.R."/>
            <person name="de la Bastide M."/>
            <person name="Dedhia N."/>
            <person name="Blocker H."/>
            <person name="Hornischer K."/>
            <person name="Nordsiek G."/>
            <person name="Agarwala R."/>
            <person name="Aravind L."/>
            <person name="Bailey J.A."/>
            <person name="Bateman A."/>
            <person name="Batzoglou S."/>
            <person name="Birney E."/>
            <person name="Bork P."/>
            <person name="Brown D.G."/>
            <person name="Burge C.B."/>
            <person name="Cerutti L."/>
            <person name="Chen H.C."/>
            <person name="Church D."/>
            <person name="Clamp M."/>
            <person name="Copley R.R."/>
            <person name="Doerks T."/>
            <person name="Eddy S.R."/>
            <person name="Eichler E.E."/>
            <person name="Furey T.S."/>
            <person name="Galagan J."/>
            <person name="Gilbert J.G."/>
            <person name="Harmon C."/>
            <person name="Hayashizaki Y."/>
            <person name="Haussler D."/>
            <person name="Hermjakob H."/>
            <person name="Hokamp K."/>
            <person name="Jang W."/>
            <person name="Johnson L.S."/>
            <person name="Jones T.A."/>
            <person name="Kasif S."/>
            <person name="Kaspryzk A."/>
            <person name="Kennedy S."/>
            <person name="Kent W.J."/>
            <person name="Kitts P."/>
            <person name="Koonin E.V."/>
            <person name="Korf I."/>
            <person name="Kulp D."/>
            <person name="Lancet D."/>
            <person name="Lowe T.M."/>
            <person name="McLysaght A."/>
            <person name="Mikkelsen T."/>
            <person name="Moran J.V."/>
            <person name="Mulder N."/>
            <person name="Pollara V.J."/>
            <person name="Ponting C.P."/>
            <person name="Schuler G."/>
            <person name="Schultz J."/>
            <person name="Slater G."/>
            <person name="Smit A.F."/>
            <person name="Stupka E."/>
            <person name="Szustakowski J."/>
            <person name="Thierry-Mieg D."/>
            <person name="Thierry-Mieg J."/>
            <person name="Wagner L."/>
            <person name="Wallis J."/>
            <person name="Wheeler R."/>
            <person name="Williams A."/>
            <person name="Wolf Y.I."/>
            <person name="Wolfe K.H."/>
            <person name="Yang S.P."/>
            <person name="Yeh R.F."/>
            <person name="Collins F."/>
            <person name="Guyer M.S."/>
            <person name="Peterson J."/>
            <person name="Felsenfeld A."/>
            <person name="Wetterstrand K.A."/>
            <person name="Patrinos A."/>
            <person name="Morgan M.J."/>
            <person name="de Jong P."/>
            <person name="Catanese J.J."/>
            <person name="Osoegawa K."/>
            <person name="Shizuya H."/>
            <person name="Choi S."/>
            <person name="Chen Y.J."/>
        </authorList>
    </citation>
    <scope>NUCLEOTIDE SEQUENCE [LARGE SCALE GENOMIC DNA]</scope>
</reference>
<gene>
    <name evidence="1" type="primary">TRIQK</name>
</gene>
<keyword evidence="2" id="KW-1185">Reference proteome</keyword>
<dbReference type="Proteomes" id="UP000005640">
    <property type="component" value="Chromosome 8"/>
</dbReference>
<dbReference type="VEuPathDB" id="HostDB:ENSG00000205133"/>
<protein>
    <submittedName>
        <fullName evidence="1">Triple QxxK/R motif containing</fullName>
    </submittedName>
</protein>
<dbReference type="HGNC" id="HGNC:27828">
    <property type="gene designation" value="TRIQK"/>
</dbReference>
<dbReference type="Ensembl" id="ENST00000522903.5">
    <property type="protein sequence ID" value="ENSP00000429302.1"/>
    <property type="gene ID" value="ENSG00000205133.13"/>
</dbReference>
<dbReference type="OrthoDB" id="10049402at2759"/>
<proteinExistence type="predicted"/>